<feature type="compositionally biased region" description="Low complexity" evidence="2">
    <location>
        <begin position="710"/>
        <end position="756"/>
    </location>
</feature>
<protein>
    <submittedName>
        <fullName evidence="3">ECE2 protein</fullName>
    </submittedName>
</protein>
<proteinExistence type="predicted"/>
<evidence type="ECO:0000256" key="2">
    <source>
        <dbReference type="SAM" id="MobiDB-lite"/>
    </source>
</evidence>
<reference evidence="3" key="1">
    <citation type="submission" date="2021-02" db="EMBL/GenBank/DDBJ databases">
        <authorList>
            <person name="Dougan E. K."/>
            <person name="Rhodes N."/>
            <person name="Thang M."/>
            <person name="Chan C."/>
        </authorList>
    </citation>
    <scope>NUCLEOTIDE SEQUENCE</scope>
</reference>
<feature type="region of interest" description="Disordered" evidence="2">
    <location>
        <begin position="710"/>
        <end position="761"/>
    </location>
</feature>
<feature type="region of interest" description="Disordered" evidence="2">
    <location>
        <begin position="850"/>
        <end position="892"/>
    </location>
</feature>
<evidence type="ECO:0000256" key="1">
    <source>
        <dbReference type="SAM" id="Coils"/>
    </source>
</evidence>
<evidence type="ECO:0000313" key="4">
    <source>
        <dbReference type="Proteomes" id="UP000604046"/>
    </source>
</evidence>
<organism evidence="3 4">
    <name type="scientific">Symbiodinium natans</name>
    <dbReference type="NCBI Taxonomy" id="878477"/>
    <lineage>
        <taxon>Eukaryota</taxon>
        <taxon>Sar</taxon>
        <taxon>Alveolata</taxon>
        <taxon>Dinophyceae</taxon>
        <taxon>Suessiales</taxon>
        <taxon>Symbiodiniaceae</taxon>
        <taxon>Symbiodinium</taxon>
    </lineage>
</organism>
<gene>
    <name evidence="3" type="primary">ECE2</name>
    <name evidence="3" type="ORF">SNAT2548_LOCUS27974</name>
</gene>
<feature type="coiled-coil region" evidence="1">
    <location>
        <begin position="187"/>
        <end position="263"/>
    </location>
</feature>
<dbReference type="Proteomes" id="UP000604046">
    <property type="component" value="Unassembled WGS sequence"/>
</dbReference>
<name>A0A812SZ60_9DINO</name>
<accession>A0A812SZ60</accession>
<feature type="compositionally biased region" description="Low complexity" evidence="2">
    <location>
        <begin position="857"/>
        <end position="887"/>
    </location>
</feature>
<keyword evidence="4" id="KW-1185">Reference proteome</keyword>
<evidence type="ECO:0000313" key="3">
    <source>
        <dbReference type="EMBL" id="CAE7499485.1"/>
    </source>
</evidence>
<dbReference type="AlphaFoldDB" id="A0A812SZ60"/>
<keyword evidence="1" id="KW-0175">Coiled coil</keyword>
<dbReference type="EMBL" id="CAJNDS010002498">
    <property type="protein sequence ID" value="CAE7499485.1"/>
    <property type="molecule type" value="Genomic_DNA"/>
</dbReference>
<dbReference type="OrthoDB" id="438139at2759"/>
<feature type="compositionally biased region" description="Basic and acidic residues" evidence="2">
    <location>
        <begin position="22"/>
        <end position="32"/>
    </location>
</feature>
<feature type="region of interest" description="Disordered" evidence="2">
    <location>
        <begin position="1"/>
        <end position="87"/>
    </location>
</feature>
<comment type="caution">
    <text evidence="3">The sequence shown here is derived from an EMBL/GenBank/DDBJ whole genome shotgun (WGS) entry which is preliminary data.</text>
</comment>
<sequence length="917" mass="98658">MVNGPNGVPAGRAPVLRRRRTKSTDDVGREPAPEEEIELPVATAPAIRPVAEASSIVDVDGQNPGNPSQAEEAETQETEETEEAEEAEDLQVVELEDGLDVFVHRNAEAWVLTPLSGHLRLELRPVPADGLPPAGSDGVIWRLDDKVLAQGVEEHLEDGEEFPLLRQDNESLARSMSRRIKKVSSGMRRLRSVTEKLEEKLKRYQEDQLDLEKQQRRLRRGREDLLKDQAELAKLQKQHEADQAKLAQERSRFNEEVRKVTENLVLSKRPLSGDSAVLPPQSFFVAAQEEFLRAAPDLIPADEASMARMRTRPEAAFGAACNDFLSSAASSLGAGANALVDALLSFQALLDAKAPVRVAQSLEQMAGLSRGVAKAANVGGRMRLSFAASSCALWCGLQLADYLAQRWDEANIPELLQEFSEETPDMGFLLKRSKFIHQVGSSMKRVLKTWVDYADHRRRFIRCLAKPGEGAGESDLRLSASRFLLQKPTGINMLRTLQLWIAAVLTFGPSVLGDQSISGGGIFMKIQGQSGKMTFATTEPVGSAPDRVQIQMASLQELAADGTVLGGGGNAKHSFNSFATQDFTFGNPMASTIAGVQKDTAGADGLVPDSPTGHSPKDYNVTTVSFTSYLGSGNPDTDSKLEIESIIFMEDAILQFQNPDGTYIHPTISQGTVKFNVKMSQWNWCADNCKSADGVGDSVRLTIEMINEVTESSDTSSNDTTTEVVTLSPTTTPTTTTTTTLPDSNSSGTNSSSNSSRRLTGCTGGSCENGAVEDLGGVYLSVLNTYMIQSQDGTITQYTLPKNPVLTIDPPPGTSGASRRTTTLVLEFPRANFTANDTLIYDPLLSYSEFEDDTEDGSSTTGDSGTGGSSTTSDSGTGGSSTTSDSGNQPVSNAHGMPLWSLHMLASAALLGSAARF</sequence>
<feature type="compositionally biased region" description="Acidic residues" evidence="2">
    <location>
        <begin position="71"/>
        <end position="87"/>
    </location>
</feature>